<keyword evidence="2" id="KW-1185">Reference proteome</keyword>
<dbReference type="Pfam" id="PF03564">
    <property type="entry name" value="DUF1759"/>
    <property type="match status" value="1"/>
</dbReference>
<gene>
    <name evidence="1" type="ORF">TNIN_31221</name>
</gene>
<proteinExistence type="predicted"/>
<name>A0A8X7CFG1_9ARAC</name>
<sequence>MEDRLEELEVRIRDVLNSLIAKSSVSSVHNHENAISQANSKLKLEIKLPEILLPVFRETHINAVLEIEKLTSESARDIRSMTDILNKNIRALKLLGFERNNLSDLLLLNILKKIDRETRKQFEQSIDSHQIPELDTLIMFLEKRRQTIDNINRSAPIIHKQKQVTFKKSKIFLNSNDSSNSCAICKLPHLIYKCSAYPKYESIG</sequence>
<reference evidence="1" key="1">
    <citation type="submission" date="2020-08" db="EMBL/GenBank/DDBJ databases">
        <title>Multicomponent nature underlies the extraordinary mechanical properties of spider dragline silk.</title>
        <authorList>
            <person name="Kono N."/>
            <person name="Nakamura H."/>
            <person name="Mori M."/>
            <person name="Yoshida Y."/>
            <person name="Ohtoshi R."/>
            <person name="Malay A.D."/>
            <person name="Moran D.A.P."/>
            <person name="Tomita M."/>
            <person name="Numata K."/>
            <person name="Arakawa K."/>
        </authorList>
    </citation>
    <scope>NUCLEOTIDE SEQUENCE</scope>
</reference>
<organism evidence="1 2">
    <name type="scientific">Trichonephila inaurata madagascariensis</name>
    <dbReference type="NCBI Taxonomy" id="2747483"/>
    <lineage>
        <taxon>Eukaryota</taxon>
        <taxon>Metazoa</taxon>
        <taxon>Ecdysozoa</taxon>
        <taxon>Arthropoda</taxon>
        <taxon>Chelicerata</taxon>
        <taxon>Arachnida</taxon>
        <taxon>Araneae</taxon>
        <taxon>Araneomorphae</taxon>
        <taxon>Entelegynae</taxon>
        <taxon>Araneoidea</taxon>
        <taxon>Nephilidae</taxon>
        <taxon>Trichonephila</taxon>
        <taxon>Trichonephila inaurata</taxon>
    </lineage>
</organism>
<dbReference type="OrthoDB" id="6435324at2759"/>
<accession>A0A8X7CFG1</accession>
<evidence type="ECO:0000313" key="2">
    <source>
        <dbReference type="Proteomes" id="UP000886998"/>
    </source>
</evidence>
<dbReference type="AlphaFoldDB" id="A0A8X7CFG1"/>
<comment type="caution">
    <text evidence="1">The sequence shown here is derived from an EMBL/GenBank/DDBJ whole genome shotgun (WGS) entry which is preliminary data.</text>
</comment>
<dbReference type="InterPro" id="IPR005312">
    <property type="entry name" value="DUF1759"/>
</dbReference>
<dbReference type="EMBL" id="BMAV01015262">
    <property type="protein sequence ID" value="GFY64491.1"/>
    <property type="molecule type" value="Genomic_DNA"/>
</dbReference>
<protein>
    <submittedName>
        <fullName evidence="1">Uncharacterized protein</fullName>
    </submittedName>
</protein>
<evidence type="ECO:0000313" key="1">
    <source>
        <dbReference type="EMBL" id="GFY64491.1"/>
    </source>
</evidence>
<dbReference type="Proteomes" id="UP000886998">
    <property type="component" value="Unassembled WGS sequence"/>
</dbReference>